<evidence type="ECO:0000256" key="2">
    <source>
        <dbReference type="ARBA" id="ARBA00012387"/>
    </source>
</evidence>
<comment type="catalytic activity">
    <reaction evidence="7">
        <text>alpha-D-mannose 1-phosphate + GTP + H(+) = GDP-alpha-D-mannose + diphosphate</text>
        <dbReference type="Rhea" id="RHEA:15229"/>
        <dbReference type="ChEBI" id="CHEBI:15378"/>
        <dbReference type="ChEBI" id="CHEBI:33019"/>
        <dbReference type="ChEBI" id="CHEBI:37565"/>
        <dbReference type="ChEBI" id="CHEBI:57527"/>
        <dbReference type="ChEBI" id="CHEBI:58409"/>
        <dbReference type="EC" id="2.7.7.13"/>
    </reaction>
</comment>
<dbReference type="SUPFAM" id="SSF159283">
    <property type="entry name" value="Guanosine diphospho-D-mannose pyrophosphorylase/mannose-6-phosphate isomerase linker domain"/>
    <property type="match status" value="1"/>
</dbReference>
<dbReference type="EC" id="2.7.7.13" evidence="2"/>
<evidence type="ECO:0000313" key="11">
    <source>
        <dbReference type="Proteomes" id="UP000030103"/>
    </source>
</evidence>
<evidence type="ECO:0000256" key="1">
    <source>
        <dbReference type="ARBA" id="ARBA00006115"/>
    </source>
</evidence>
<dbReference type="SUPFAM" id="SSF53448">
    <property type="entry name" value="Nucleotide-diphospho-sugar transferases"/>
    <property type="match status" value="1"/>
</dbReference>
<feature type="domain" description="Nucleotidyl transferase" evidence="8">
    <location>
        <begin position="1"/>
        <end position="279"/>
    </location>
</feature>
<dbReference type="InterPro" id="IPR005835">
    <property type="entry name" value="NTP_transferase_dom"/>
</dbReference>
<reference evidence="10 12" key="2">
    <citation type="submission" date="2018-06" db="EMBL/GenBank/DDBJ databases">
        <authorList>
            <consortium name="Pathogen Informatics"/>
            <person name="Doyle S."/>
        </authorList>
    </citation>
    <scope>NUCLEOTIDE SEQUENCE [LARGE SCALE GENOMIC DNA]</scope>
    <source>
        <strain evidence="10 12">NCTC11632</strain>
    </source>
</reference>
<name>A0A0A2EAG8_9PORP</name>
<reference evidence="9 11" key="1">
    <citation type="submission" date="2014-09" db="EMBL/GenBank/DDBJ databases">
        <title>Draft Genome Sequence of Porphyromonas macacae COT-192_OH2859.</title>
        <authorList>
            <person name="Wallis C."/>
            <person name="Deusch O."/>
            <person name="O'Flynn C."/>
            <person name="Davis I."/>
            <person name="Horsfall A."/>
            <person name="Kirkwood N."/>
            <person name="Harris S."/>
            <person name="Eisen J.A."/>
            <person name="Coil D.A."/>
            <person name="Darling A.E."/>
            <person name="Jospin G."/>
            <person name="Alexiev A."/>
        </authorList>
    </citation>
    <scope>NUCLEOTIDE SEQUENCE [LARGE SCALE GENOMIC DNA]</scope>
    <source>
        <strain evidence="11">COT-192 OH2859</strain>
        <strain evidence="9">COT-192_OH2859</strain>
    </source>
</reference>
<keyword evidence="11" id="KW-1185">Reference proteome</keyword>
<dbReference type="RefSeq" id="WP_036870886.1">
    <property type="nucleotide sequence ID" value="NZ_JRFA01000023.1"/>
</dbReference>
<dbReference type="PANTHER" id="PTHR46390">
    <property type="entry name" value="MANNOSE-1-PHOSPHATE GUANYLYLTRANSFERASE"/>
    <property type="match status" value="1"/>
</dbReference>
<protein>
    <recommendedName>
        <fullName evidence="2">mannose-1-phosphate guanylyltransferase</fullName>
        <ecNumber evidence="2">2.7.7.13</ecNumber>
    </recommendedName>
</protein>
<comment type="similarity">
    <text evidence="1">Belongs to the mannose-6-phosphate isomerase type 2 family.</text>
</comment>
<dbReference type="FunFam" id="3.90.550.10:FF:000046">
    <property type="entry name" value="Mannose-1-phosphate guanylyltransferase (GDP)"/>
    <property type="match status" value="1"/>
</dbReference>
<evidence type="ECO:0000256" key="4">
    <source>
        <dbReference type="ARBA" id="ARBA00022695"/>
    </source>
</evidence>
<dbReference type="GO" id="GO:0005525">
    <property type="term" value="F:GTP binding"/>
    <property type="evidence" value="ECO:0007669"/>
    <property type="project" value="UniProtKB-KW"/>
</dbReference>
<dbReference type="InterPro" id="IPR049577">
    <property type="entry name" value="GMPP_N"/>
</dbReference>
<evidence type="ECO:0000256" key="7">
    <source>
        <dbReference type="ARBA" id="ARBA00047343"/>
    </source>
</evidence>
<keyword evidence="6" id="KW-0342">GTP-binding</keyword>
<gene>
    <name evidence="10" type="primary">rfbM</name>
    <name evidence="9" type="ORF">HQ47_08170</name>
    <name evidence="10" type="ORF">NCTC11632_00166</name>
</gene>
<dbReference type="Pfam" id="PF00483">
    <property type="entry name" value="NTP_transferase"/>
    <property type="match status" value="1"/>
</dbReference>
<sequence>MGGGIGSRFWPLSRENNPKQFIDFFGTGQSLLQATYRRFLKFILPENIFVVTNEQYGDKIREQLPELSTDQILLEPTRRNTAPAIAYASYRILTRNPDANIVVAPSDHLILREEDFVKAIEKSLAFVADNDNLVTMGIRPSHPETGYGYIQMDDVRQGDFINVKTFTEKPNLEMAKLFVNSGEFLWNSGIFVWNVQSIIRAFRTYLPEVSTALEQRLALFDTPGEADYIRESFPLCPNISIDYGIMEKTDLVMVLPVDFGWADLGTWGALYDLSPKDEQQNVSLRGRVQFYESERNIVFMDDPERLVVIQGLTDCVVAESENVLLICKKSEEQRIKQFAADATIRFDNKYN</sequence>
<evidence type="ECO:0000313" key="10">
    <source>
        <dbReference type="EMBL" id="SUB88105.1"/>
    </source>
</evidence>
<evidence type="ECO:0000313" key="12">
    <source>
        <dbReference type="Proteomes" id="UP000254156"/>
    </source>
</evidence>
<dbReference type="Proteomes" id="UP000254156">
    <property type="component" value="Unassembled WGS sequence"/>
</dbReference>
<evidence type="ECO:0000256" key="5">
    <source>
        <dbReference type="ARBA" id="ARBA00022741"/>
    </source>
</evidence>
<organism evidence="9 11">
    <name type="scientific">Porphyromonas macacae</name>
    <dbReference type="NCBI Taxonomy" id="28115"/>
    <lineage>
        <taxon>Bacteria</taxon>
        <taxon>Pseudomonadati</taxon>
        <taxon>Bacteroidota</taxon>
        <taxon>Bacteroidia</taxon>
        <taxon>Bacteroidales</taxon>
        <taxon>Porphyromonadaceae</taxon>
        <taxon>Porphyromonas</taxon>
    </lineage>
</organism>
<dbReference type="AlphaFoldDB" id="A0A0A2EAG8"/>
<dbReference type="InterPro" id="IPR029044">
    <property type="entry name" value="Nucleotide-diphossugar_trans"/>
</dbReference>
<dbReference type="GO" id="GO:0009298">
    <property type="term" value="P:GDP-mannose biosynthetic process"/>
    <property type="evidence" value="ECO:0007669"/>
    <property type="project" value="TreeGrafter"/>
</dbReference>
<evidence type="ECO:0000256" key="3">
    <source>
        <dbReference type="ARBA" id="ARBA00022679"/>
    </source>
</evidence>
<dbReference type="EMBL" id="JRFA01000023">
    <property type="protein sequence ID" value="KGN73424.1"/>
    <property type="molecule type" value="Genomic_DNA"/>
</dbReference>
<dbReference type="Gene3D" id="3.90.550.10">
    <property type="entry name" value="Spore Coat Polysaccharide Biosynthesis Protein SpsA, Chain A"/>
    <property type="match status" value="1"/>
</dbReference>
<keyword evidence="3 9" id="KW-0808">Transferase</keyword>
<accession>A0A0A2EAG8</accession>
<dbReference type="PANTHER" id="PTHR46390:SF1">
    <property type="entry name" value="MANNOSE-1-PHOSPHATE GUANYLYLTRANSFERASE"/>
    <property type="match status" value="1"/>
</dbReference>
<dbReference type="OrthoDB" id="9806359at2"/>
<dbReference type="Proteomes" id="UP000030103">
    <property type="component" value="Unassembled WGS sequence"/>
</dbReference>
<dbReference type="CDD" id="cd02509">
    <property type="entry name" value="GDP-M1P_Guanylyltransferase"/>
    <property type="match status" value="1"/>
</dbReference>
<dbReference type="EMBL" id="UGTF01000002">
    <property type="protein sequence ID" value="SUB88105.1"/>
    <property type="molecule type" value="Genomic_DNA"/>
</dbReference>
<evidence type="ECO:0000256" key="6">
    <source>
        <dbReference type="ARBA" id="ARBA00023134"/>
    </source>
</evidence>
<keyword evidence="5" id="KW-0547">Nucleotide-binding</keyword>
<dbReference type="GO" id="GO:0004475">
    <property type="term" value="F:mannose-1-phosphate guanylyltransferase (GTP) activity"/>
    <property type="evidence" value="ECO:0007669"/>
    <property type="project" value="UniProtKB-EC"/>
</dbReference>
<evidence type="ECO:0000313" key="9">
    <source>
        <dbReference type="EMBL" id="KGN73424.1"/>
    </source>
</evidence>
<proteinExistence type="inferred from homology"/>
<dbReference type="InterPro" id="IPR051161">
    <property type="entry name" value="Mannose-6P_isomerase_type2"/>
</dbReference>
<keyword evidence="4 9" id="KW-0548">Nucleotidyltransferase</keyword>
<dbReference type="eggNOG" id="COG0836">
    <property type="taxonomic scope" value="Bacteria"/>
</dbReference>
<evidence type="ECO:0000259" key="8">
    <source>
        <dbReference type="Pfam" id="PF00483"/>
    </source>
</evidence>
<dbReference type="STRING" id="28115.HQ47_08170"/>